<proteinExistence type="predicted"/>
<sequence length="97" mass="11347">MLEKFTEWVNEIAVQIKQQNFDVEVTSVVNYFTKMSIDSDHFVSEIVYWSQADQYVAEIIDVSAGQTIFNRSGDFKKDESFSIFFSDFFSEMNITIE</sequence>
<organism evidence="1 2">
    <name type="scientific">Aquirhabdus parva</name>
    <dbReference type="NCBI Taxonomy" id="2283318"/>
    <lineage>
        <taxon>Bacteria</taxon>
        <taxon>Pseudomonadati</taxon>
        <taxon>Pseudomonadota</taxon>
        <taxon>Gammaproteobacteria</taxon>
        <taxon>Moraxellales</taxon>
        <taxon>Moraxellaceae</taxon>
        <taxon>Aquirhabdus</taxon>
    </lineage>
</organism>
<dbReference type="RefSeq" id="WP_114900042.1">
    <property type="nucleotide sequence ID" value="NZ_CP031222.1"/>
</dbReference>
<dbReference type="Proteomes" id="UP000253940">
    <property type="component" value="Chromosome"/>
</dbReference>
<evidence type="ECO:0000313" key="2">
    <source>
        <dbReference type="Proteomes" id="UP000253940"/>
    </source>
</evidence>
<evidence type="ECO:0000313" key="1">
    <source>
        <dbReference type="EMBL" id="AXI03934.1"/>
    </source>
</evidence>
<gene>
    <name evidence="1" type="ORF">HYN46_14460</name>
</gene>
<dbReference type="Pfam" id="PF24689">
    <property type="entry name" value="TriTu"/>
    <property type="match status" value="1"/>
</dbReference>
<dbReference type="KEGG" id="mbah:HYN46_14460"/>
<name>A0A345P9H5_9GAMM</name>
<dbReference type="InterPro" id="IPR057062">
    <property type="entry name" value="TriTu"/>
</dbReference>
<dbReference type="AlphaFoldDB" id="A0A345P9H5"/>
<accession>A0A345P9H5</accession>
<protein>
    <submittedName>
        <fullName evidence="1">Uncharacterized protein</fullName>
    </submittedName>
</protein>
<keyword evidence="2" id="KW-1185">Reference proteome</keyword>
<reference evidence="1 2" key="1">
    <citation type="submission" date="2018-07" db="EMBL/GenBank/DDBJ databases">
        <title>Genome sequencing of Moraxellaceae gen. HYN0046.</title>
        <authorList>
            <person name="Kim M."/>
            <person name="Yi H."/>
        </authorList>
    </citation>
    <scope>NUCLEOTIDE SEQUENCE [LARGE SCALE GENOMIC DNA]</scope>
    <source>
        <strain evidence="1 2">HYN0046</strain>
    </source>
</reference>
<dbReference type="EMBL" id="CP031222">
    <property type="protein sequence ID" value="AXI03934.1"/>
    <property type="molecule type" value="Genomic_DNA"/>
</dbReference>